<dbReference type="GO" id="GO:0038023">
    <property type="term" value="F:signaling receptor activity"/>
    <property type="evidence" value="ECO:0007669"/>
    <property type="project" value="InterPro"/>
</dbReference>
<evidence type="ECO:0000256" key="14">
    <source>
        <dbReference type="PROSITE-ProRule" id="PRU01360"/>
    </source>
</evidence>
<evidence type="ECO:0000259" key="18">
    <source>
        <dbReference type="Pfam" id="PF07715"/>
    </source>
</evidence>
<dbReference type="InterPro" id="IPR010105">
    <property type="entry name" value="TonB_sidphr_rcpt"/>
</dbReference>
<dbReference type="Pfam" id="PF00593">
    <property type="entry name" value="TonB_dep_Rec_b-barrel"/>
    <property type="match status" value="1"/>
</dbReference>
<name>A0A420B8M0_SPHD1</name>
<keyword evidence="8" id="KW-0408">Iron</keyword>
<keyword evidence="13 14" id="KW-0998">Cell outer membrane</keyword>
<dbReference type="InterPro" id="IPR012910">
    <property type="entry name" value="Plug_dom"/>
</dbReference>
<evidence type="ECO:0000256" key="1">
    <source>
        <dbReference type="ARBA" id="ARBA00004571"/>
    </source>
</evidence>
<keyword evidence="12 19" id="KW-0675">Receptor</keyword>
<evidence type="ECO:0000256" key="8">
    <source>
        <dbReference type="ARBA" id="ARBA00023004"/>
    </source>
</evidence>
<sequence length="769" mass="86644">MNKSYYIIFLFVVFAQLSHAQSSKVLVRILDFSYNPVPTASVKVMENNQELVTDKNGRMELEFTEFKPYTLLIRYNNESYEEKLSFNGLKQYTVYIGNKHHLLDEITVSASMKFAEKQTNTVGKVEQENLETSQTYNIIPSELLKERSVTDMKGALLAAPGIANVTNGLGAGGFTVIARMRGFSTGAGSLRNGYRTSTTTMADLANIEAIEVIKGPAGTLFGSSTEISYGGMINLVTKKPKPYTFGDVSLSYGAYDLSRLTLDFNTPVNDSKTVLFRVNGAFQRGKTFQDFGLDNTTFIAPALRFLVNDRLTLNIEAELSQNERNMIAVGYLPKGFNSLKDFNWDVKKSFSSNDLTMKSNVLNMLATADYKMSDHWNSQTVVSSANTTNKSDYLFVVPLTQDTIGRRIMRIPSHFVSTSLQQNFVGTYTGESWKNKILIGVDYNNDKYLTTRKMLNFYDKVDRFGTTPTINMSKVETMFGSAAESEINTKFQTYGVYLSNVFSLNNRLHLNAGLRMDRYKNLVSDFEETYFSPKFGAVYEVLSDQLSLFGNYTNGFNNGYLMIESVQFNAATIKPQEANQYEFGFKYELFNKKLHGNASYYNINVKNVPFSVVAENGKTSTVQNGKRLSRGFEFDITANPFAGFHLILGYGYNDSKFTEGDEKTIGNRPQGTPFNVGNFWTSYSIQSGHLKGFGLGVGGNYSDGFYGDDFNTFKMPGYFLLDANLFYERDQFRLSLKGNNLTNVHYMTTNFWLYAQPTKTILGTVSYRF</sequence>
<feature type="signal peptide" evidence="16">
    <location>
        <begin position="1"/>
        <end position="20"/>
    </location>
</feature>
<evidence type="ECO:0000256" key="16">
    <source>
        <dbReference type="SAM" id="SignalP"/>
    </source>
</evidence>
<dbReference type="InterPro" id="IPR000531">
    <property type="entry name" value="Beta-barrel_TonB"/>
</dbReference>
<evidence type="ECO:0000256" key="10">
    <source>
        <dbReference type="ARBA" id="ARBA00023077"/>
    </source>
</evidence>
<evidence type="ECO:0000259" key="17">
    <source>
        <dbReference type="Pfam" id="PF00593"/>
    </source>
</evidence>
<feature type="domain" description="TonB-dependent receptor plug" evidence="18">
    <location>
        <begin position="130"/>
        <end position="224"/>
    </location>
</feature>
<keyword evidence="7 16" id="KW-0732">Signal</keyword>
<keyword evidence="10 15" id="KW-0798">TonB box</keyword>
<feature type="chain" id="PRO_5019374818" evidence="16">
    <location>
        <begin position="21"/>
        <end position="769"/>
    </location>
</feature>
<dbReference type="AlphaFoldDB" id="A0A420B8M0"/>
<evidence type="ECO:0000256" key="5">
    <source>
        <dbReference type="ARBA" id="ARBA00022496"/>
    </source>
</evidence>
<evidence type="ECO:0000313" key="19">
    <source>
        <dbReference type="EMBL" id="RKE52978.1"/>
    </source>
</evidence>
<keyword evidence="6 14" id="KW-0812">Transmembrane</keyword>
<dbReference type="GO" id="GO:0015891">
    <property type="term" value="P:siderophore transport"/>
    <property type="evidence" value="ECO:0007669"/>
    <property type="project" value="InterPro"/>
</dbReference>
<keyword evidence="4 14" id="KW-1134">Transmembrane beta strand</keyword>
<dbReference type="InterPro" id="IPR037066">
    <property type="entry name" value="Plug_dom_sf"/>
</dbReference>
<dbReference type="Proteomes" id="UP000286246">
    <property type="component" value="Unassembled WGS sequence"/>
</dbReference>
<evidence type="ECO:0000256" key="7">
    <source>
        <dbReference type="ARBA" id="ARBA00022729"/>
    </source>
</evidence>
<comment type="subcellular location">
    <subcellularLocation>
        <location evidence="1 14">Cell outer membrane</location>
        <topology evidence="1 14">Multi-pass membrane protein</topology>
    </subcellularLocation>
</comment>
<dbReference type="EMBL" id="RAPY01000002">
    <property type="protein sequence ID" value="RKE52978.1"/>
    <property type="molecule type" value="Genomic_DNA"/>
</dbReference>
<dbReference type="PANTHER" id="PTHR32552:SF68">
    <property type="entry name" value="FERRICHROME OUTER MEMBRANE TRANSPORTER_PHAGE RECEPTOR"/>
    <property type="match status" value="1"/>
</dbReference>
<keyword evidence="5" id="KW-0410">Iron transport</keyword>
<accession>A0A420B8M0</accession>
<dbReference type="Gene3D" id="2.170.130.10">
    <property type="entry name" value="TonB-dependent receptor, plug domain"/>
    <property type="match status" value="1"/>
</dbReference>
<dbReference type="NCBIfam" id="TIGR01783">
    <property type="entry name" value="TonB-siderophor"/>
    <property type="match status" value="1"/>
</dbReference>
<evidence type="ECO:0000256" key="2">
    <source>
        <dbReference type="ARBA" id="ARBA00009810"/>
    </source>
</evidence>
<keyword evidence="9" id="KW-0406">Ion transport</keyword>
<dbReference type="OrthoDB" id="9775095at2"/>
<keyword evidence="20" id="KW-1185">Reference proteome</keyword>
<gene>
    <name evidence="19" type="ORF">DFQ12_3225</name>
</gene>
<dbReference type="CDD" id="cd01347">
    <property type="entry name" value="ligand_gated_channel"/>
    <property type="match status" value="1"/>
</dbReference>
<evidence type="ECO:0000256" key="6">
    <source>
        <dbReference type="ARBA" id="ARBA00022692"/>
    </source>
</evidence>
<evidence type="ECO:0000256" key="13">
    <source>
        <dbReference type="ARBA" id="ARBA00023237"/>
    </source>
</evidence>
<dbReference type="Gene3D" id="2.40.170.20">
    <property type="entry name" value="TonB-dependent receptor, beta-barrel domain"/>
    <property type="match status" value="1"/>
</dbReference>
<proteinExistence type="inferred from homology"/>
<keyword evidence="3 14" id="KW-0813">Transport</keyword>
<evidence type="ECO:0000256" key="4">
    <source>
        <dbReference type="ARBA" id="ARBA00022452"/>
    </source>
</evidence>
<feature type="domain" description="TonB-dependent receptor-like beta-barrel" evidence="17">
    <location>
        <begin position="324"/>
        <end position="741"/>
    </location>
</feature>
<comment type="similarity">
    <text evidence="2 14 15">Belongs to the TonB-dependent receptor family.</text>
</comment>
<dbReference type="PANTHER" id="PTHR32552">
    <property type="entry name" value="FERRICHROME IRON RECEPTOR-RELATED"/>
    <property type="match status" value="1"/>
</dbReference>
<evidence type="ECO:0000256" key="11">
    <source>
        <dbReference type="ARBA" id="ARBA00023136"/>
    </source>
</evidence>
<evidence type="ECO:0000256" key="9">
    <source>
        <dbReference type="ARBA" id="ARBA00023065"/>
    </source>
</evidence>
<dbReference type="GO" id="GO:0015344">
    <property type="term" value="F:siderophore uptake transmembrane transporter activity"/>
    <property type="evidence" value="ECO:0007669"/>
    <property type="project" value="TreeGrafter"/>
</dbReference>
<evidence type="ECO:0000313" key="20">
    <source>
        <dbReference type="Proteomes" id="UP000286246"/>
    </source>
</evidence>
<evidence type="ECO:0000256" key="15">
    <source>
        <dbReference type="RuleBase" id="RU003357"/>
    </source>
</evidence>
<comment type="caution">
    <text evidence="19">The sequence shown here is derived from an EMBL/GenBank/DDBJ whole genome shotgun (WGS) entry which is preliminary data.</text>
</comment>
<dbReference type="GO" id="GO:0009279">
    <property type="term" value="C:cell outer membrane"/>
    <property type="evidence" value="ECO:0007669"/>
    <property type="project" value="UniProtKB-SubCell"/>
</dbReference>
<keyword evidence="11 14" id="KW-0472">Membrane</keyword>
<evidence type="ECO:0000256" key="12">
    <source>
        <dbReference type="ARBA" id="ARBA00023170"/>
    </source>
</evidence>
<reference evidence="19 20" key="1">
    <citation type="submission" date="2018-09" db="EMBL/GenBank/DDBJ databases">
        <title>Genomic Encyclopedia of Type Strains, Phase III (KMG-III): the genomes of soil and plant-associated and newly described type strains.</title>
        <authorList>
            <person name="Whitman W."/>
        </authorList>
    </citation>
    <scope>NUCLEOTIDE SEQUENCE [LARGE SCALE GENOMIC DNA]</scope>
    <source>
        <strain evidence="19 20">CECT 7938</strain>
    </source>
</reference>
<dbReference type="InterPro" id="IPR039426">
    <property type="entry name" value="TonB-dep_rcpt-like"/>
</dbReference>
<evidence type="ECO:0000256" key="3">
    <source>
        <dbReference type="ARBA" id="ARBA00022448"/>
    </source>
</evidence>
<protein>
    <submittedName>
        <fullName evidence="19">Iron complex outermembrane receptor protein</fullName>
    </submittedName>
</protein>
<dbReference type="Pfam" id="PF07715">
    <property type="entry name" value="Plug"/>
    <property type="match status" value="1"/>
</dbReference>
<dbReference type="SUPFAM" id="SSF56935">
    <property type="entry name" value="Porins"/>
    <property type="match status" value="1"/>
</dbReference>
<organism evidence="19 20">
    <name type="scientific">Sphingobacterium detergens</name>
    <dbReference type="NCBI Taxonomy" id="1145106"/>
    <lineage>
        <taxon>Bacteria</taxon>
        <taxon>Pseudomonadati</taxon>
        <taxon>Bacteroidota</taxon>
        <taxon>Sphingobacteriia</taxon>
        <taxon>Sphingobacteriales</taxon>
        <taxon>Sphingobacteriaceae</taxon>
        <taxon>Sphingobacterium</taxon>
    </lineage>
</organism>
<dbReference type="PROSITE" id="PS52016">
    <property type="entry name" value="TONB_DEPENDENT_REC_3"/>
    <property type="match status" value="1"/>
</dbReference>
<dbReference type="RefSeq" id="WP_120259963.1">
    <property type="nucleotide sequence ID" value="NZ_RAPY01000002.1"/>
</dbReference>
<dbReference type="InterPro" id="IPR036942">
    <property type="entry name" value="Beta-barrel_TonB_sf"/>
</dbReference>